<dbReference type="STRING" id="1176198.SAMN05444716_110131"/>
<dbReference type="Pfam" id="PF13360">
    <property type="entry name" value="PQQ_2"/>
    <property type="match status" value="1"/>
</dbReference>
<feature type="transmembrane region" description="Helical" evidence="1">
    <location>
        <begin position="24"/>
        <end position="47"/>
    </location>
</feature>
<accession>A0A1I6VXI6</accession>
<name>A0A1I6VXI6_9ACTN</name>
<keyword evidence="1" id="KW-1133">Transmembrane helix</keyword>
<dbReference type="InterPro" id="IPR011047">
    <property type="entry name" value="Quinoprotein_ADH-like_sf"/>
</dbReference>
<evidence type="ECO:0000259" key="2">
    <source>
        <dbReference type="Pfam" id="PF13360"/>
    </source>
</evidence>
<dbReference type="Gene3D" id="2.130.10.10">
    <property type="entry name" value="YVTN repeat-like/Quinoprotein amine dehydrogenase"/>
    <property type="match status" value="1"/>
</dbReference>
<sequence>MSQPHGGFGPAIPPPAPTGGHPRWAAPLLIALSLAVLVSAGGLVWAIDQRLGREPAAAEPAPPAPLPAEPIEATLAWQIPAPDTSSFDEEVWEAGLWLHEDTVVRVMPDALVSYAVSDGSERWRMPLAAGRNGCTSSPRVDAGRIAVLSGMSCEHLIVVDLTSGEQQATIALGTTRMKAPYLQPAILGDTVAIGSWNGGAGFRISDGEQLWWHQPSGRCAETGFTVLEDRFVSRLECGTGCNDLGVCGYGHTGTGLRATTEDGEELWRWDFDYEVEGSRLDITGVISVEPLVIHVRLDGMFPGDERVFVVEDTRNSVLTEVGYEKHRHASPCSLQAPWWCGGALVGGDYLALSGMDAVGLSVFRLTTGELVGDVPADGATMRPIAMVEGELLVYRGERGEHPGALLAIDPETLAERTVMTLDGNAAPEADMWGALGYDVRIAWDSRTRTLIMASAAFHTNAPRKEAALLAYR</sequence>
<evidence type="ECO:0000313" key="4">
    <source>
        <dbReference type="Proteomes" id="UP000198873"/>
    </source>
</evidence>
<gene>
    <name evidence="3" type="ORF">SAMN05444716_110131</name>
</gene>
<protein>
    <submittedName>
        <fullName evidence="3">PQQ-like domain-containing protein</fullName>
    </submittedName>
</protein>
<keyword evidence="4" id="KW-1185">Reference proteome</keyword>
<dbReference type="InterPro" id="IPR002372">
    <property type="entry name" value="PQQ_rpt_dom"/>
</dbReference>
<dbReference type="Proteomes" id="UP000198873">
    <property type="component" value="Unassembled WGS sequence"/>
</dbReference>
<dbReference type="SUPFAM" id="SSF50998">
    <property type="entry name" value="Quinoprotein alcohol dehydrogenase-like"/>
    <property type="match status" value="1"/>
</dbReference>
<keyword evidence="1" id="KW-0812">Transmembrane</keyword>
<proteinExistence type="predicted"/>
<dbReference type="RefSeq" id="WP_093844271.1">
    <property type="nucleotide sequence ID" value="NZ_FPAB01000010.1"/>
</dbReference>
<keyword evidence="1" id="KW-0472">Membrane</keyword>
<reference evidence="4" key="1">
    <citation type="submission" date="2016-10" db="EMBL/GenBank/DDBJ databases">
        <authorList>
            <person name="Varghese N."/>
            <person name="Submissions S."/>
        </authorList>
    </citation>
    <scope>NUCLEOTIDE SEQUENCE [LARGE SCALE GENOMIC DNA]</scope>
    <source>
        <strain evidence="4">CGMCC 4.7047</strain>
    </source>
</reference>
<feature type="domain" description="Pyrrolo-quinoline quinone repeat" evidence="2">
    <location>
        <begin position="85"/>
        <end position="213"/>
    </location>
</feature>
<dbReference type="EMBL" id="FPAB01000010">
    <property type="protein sequence ID" value="SFT18114.1"/>
    <property type="molecule type" value="Genomic_DNA"/>
</dbReference>
<evidence type="ECO:0000256" key="1">
    <source>
        <dbReference type="SAM" id="Phobius"/>
    </source>
</evidence>
<dbReference type="InterPro" id="IPR015943">
    <property type="entry name" value="WD40/YVTN_repeat-like_dom_sf"/>
</dbReference>
<evidence type="ECO:0000313" key="3">
    <source>
        <dbReference type="EMBL" id="SFT18114.1"/>
    </source>
</evidence>
<dbReference type="AlphaFoldDB" id="A0A1I6VXI6"/>
<organism evidence="3 4">
    <name type="scientific">Streptomyces harbinensis</name>
    <dbReference type="NCBI Taxonomy" id="1176198"/>
    <lineage>
        <taxon>Bacteria</taxon>
        <taxon>Bacillati</taxon>
        <taxon>Actinomycetota</taxon>
        <taxon>Actinomycetes</taxon>
        <taxon>Kitasatosporales</taxon>
        <taxon>Streptomycetaceae</taxon>
        <taxon>Streptomyces</taxon>
    </lineage>
</organism>